<reference evidence="12 13" key="1">
    <citation type="submission" date="2021-03" db="EMBL/GenBank/DDBJ databases">
        <title>Genomic Encyclopedia of Type Strains, Phase IV (KMG-IV): sequencing the most valuable type-strain genomes for metagenomic binning, comparative biology and taxonomic classification.</title>
        <authorList>
            <person name="Goeker M."/>
        </authorList>
    </citation>
    <scope>NUCLEOTIDE SEQUENCE [LARGE SCALE GENOMIC DNA]</scope>
    <source>
        <strain evidence="12 13">DSM 6139</strain>
    </source>
</reference>
<dbReference type="SMART" id="SM00852">
    <property type="entry name" value="MoCF_biosynth"/>
    <property type="match status" value="1"/>
</dbReference>
<keyword evidence="8 10" id="KW-0501">Molybdenum cofactor biosynthesis</keyword>
<dbReference type="EMBL" id="JAGGKC010000009">
    <property type="protein sequence ID" value="MBP1918882.1"/>
    <property type="molecule type" value="Genomic_DNA"/>
</dbReference>
<evidence type="ECO:0000256" key="8">
    <source>
        <dbReference type="ARBA" id="ARBA00023150"/>
    </source>
</evidence>
<dbReference type="InterPro" id="IPR036688">
    <property type="entry name" value="MoeA_C_domain_IV_sf"/>
</dbReference>
<dbReference type="Gene3D" id="3.40.980.10">
    <property type="entry name" value="MoaB/Mog-like domain"/>
    <property type="match status" value="1"/>
</dbReference>
<dbReference type="NCBIfam" id="NF011068">
    <property type="entry name" value="PRK14498.1"/>
    <property type="match status" value="1"/>
</dbReference>
<comment type="function">
    <text evidence="2">May be involved in the biosynthesis of molybdopterin.</text>
</comment>
<feature type="domain" description="MoaB/Mog" evidence="11">
    <location>
        <begin position="176"/>
        <end position="313"/>
    </location>
</feature>
<dbReference type="InterPro" id="IPR024370">
    <property type="entry name" value="PBP_domain"/>
</dbReference>
<dbReference type="InterPro" id="IPR038987">
    <property type="entry name" value="MoeA-like"/>
</dbReference>
<dbReference type="RefSeq" id="WP_209459103.1">
    <property type="nucleotide sequence ID" value="NZ_JAGGKC010000009.1"/>
</dbReference>
<evidence type="ECO:0000256" key="5">
    <source>
        <dbReference type="ARBA" id="ARBA00013269"/>
    </source>
</evidence>
<dbReference type="Gene3D" id="2.170.190.11">
    <property type="entry name" value="Molybdopterin biosynthesis moea protein, domain 3"/>
    <property type="match status" value="1"/>
</dbReference>
<keyword evidence="10" id="KW-0808">Transferase</keyword>
<evidence type="ECO:0000256" key="4">
    <source>
        <dbReference type="ARBA" id="ARBA00010763"/>
    </source>
</evidence>
<dbReference type="PANTHER" id="PTHR10192:SF16">
    <property type="entry name" value="MOLYBDOPTERIN MOLYBDENUMTRANSFERASE"/>
    <property type="match status" value="1"/>
</dbReference>
<proteinExistence type="inferred from homology"/>
<accession>A0ABS4G2X0</accession>
<evidence type="ECO:0000256" key="7">
    <source>
        <dbReference type="ARBA" id="ARBA00022505"/>
    </source>
</evidence>
<dbReference type="InterPro" id="IPR036135">
    <property type="entry name" value="MoeA_linker/N_sf"/>
</dbReference>
<evidence type="ECO:0000256" key="9">
    <source>
        <dbReference type="ARBA" id="ARBA00047317"/>
    </source>
</evidence>
<dbReference type="EC" id="2.10.1.1" evidence="5 10"/>
<dbReference type="SUPFAM" id="SSF63867">
    <property type="entry name" value="MoeA C-terminal domain-like"/>
    <property type="match status" value="1"/>
</dbReference>
<keyword evidence="10" id="KW-0460">Magnesium</keyword>
<evidence type="ECO:0000256" key="3">
    <source>
        <dbReference type="ARBA" id="ARBA00005046"/>
    </source>
</evidence>
<dbReference type="Pfam" id="PF00994">
    <property type="entry name" value="MoCF_biosynth"/>
    <property type="match status" value="1"/>
</dbReference>
<dbReference type="PROSITE" id="PS01079">
    <property type="entry name" value="MOCF_BIOSYNTHESIS_2"/>
    <property type="match status" value="1"/>
</dbReference>
<evidence type="ECO:0000256" key="1">
    <source>
        <dbReference type="ARBA" id="ARBA00002901"/>
    </source>
</evidence>
<dbReference type="CDD" id="cd00887">
    <property type="entry name" value="MoeA"/>
    <property type="match status" value="1"/>
</dbReference>
<dbReference type="Pfam" id="PF03453">
    <property type="entry name" value="MoeA_N"/>
    <property type="match status" value="1"/>
</dbReference>
<dbReference type="InterPro" id="IPR008284">
    <property type="entry name" value="MoCF_biosynth_CS"/>
</dbReference>
<dbReference type="Pfam" id="PF03454">
    <property type="entry name" value="MoeA_C"/>
    <property type="match status" value="1"/>
</dbReference>
<name>A0ABS4G2X0_9CLOT</name>
<protein>
    <recommendedName>
        <fullName evidence="6 10">Molybdopterin molybdenumtransferase</fullName>
        <ecNumber evidence="5 10">2.10.1.1</ecNumber>
    </recommendedName>
</protein>
<evidence type="ECO:0000313" key="13">
    <source>
        <dbReference type="Proteomes" id="UP001519271"/>
    </source>
</evidence>
<gene>
    <name evidence="12" type="ORF">J2Z34_001362</name>
</gene>
<keyword evidence="7 10" id="KW-0500">Molybdenum</keyword>
<dbReference type="SUPFAM" id="SSF63882">
    <property type="entry name" value="MoeA N-terminal region -like"/>
    <property type="match status" value="1"/>
</dbReference>
<comment type="cofactor">
    <cofactor evidence="10">
        <name>Mg(2+)</name>
        <dbReference type="ChEBI" id="CHEBI:18420"/>
    </cofactor>
</comment>
<evidence type="ECO:0000256" key="6">
    <source>
        <dbReference type="ARBA" id="ARBA00021108"/>
    </source>
</evidence>
<evidence type="ECO:0000256" key="2">
    <source>
        <dbReference type="ARBA" id="ARBA00003487"/>
    </source>
</evidence>
<dbReference type="InterPro" id="IPR001453">
    <property type="entry name" value="MoaB/Mog_dom"/>
</dbReference>
<dbReference type="SUPFAM" id="SSF53850">
    <property type="entry name" value="Periplasmic binding protein-like II"/>
    <property type="match status" value="1"/>
</dbReference>
<evidence type="ECO:0000259" key="11">
    <source>
        <dbReference type="SMART" id="SM00852"/>
    </source>
</evidence>
<comment type="pathway">
    <text evidence="3 10">Cofactor biosynthesis; molybdopterin biosynthesis.</text>
</comment>
<dbReference type="Pfam" id="PF12727">
    <property type="entry name" value="PBP_like"/>
    <property type="match status" value="1"/>
</dbReference>
<organism evidence="12 13">
    <name type="scientific">Youngiibacter multivorans</name>
    <dbReference type="NCBI Taxonomy" id="937251"/>
    <lineage>
        <taxon>Bacteria</taxon>
        <taxon>Bacillati</taxon>
        <taxon>Bacillota</taxon>
        <taxon>Clostridia</taxon>
        <taxon>Eubacteriales</taxon>
        <taxon>Clostridiaceae</taxon>
        <taxon>Youngiibacter</taxon>
    </lineage>
</organism>
<dbReference type="Gene3D" id="2.40.340.10">
    <property type="entry name" value="MoeA, C-terminal, domain IV"/>
    <property type="match status" value="1"/>
</dbReference>
<evidence type="ECO:0000256" key="10">
    <source>
        <dbReference type="RuleBase" id="RU365090"/>
    </source>
</evidence>
<dbReference type="InterPro" id="IPR036425">
    <property type="entry name" value="MoaB/Mog-like_dom_sf"/>
</dbReference>
<keyword evidence="10" id="KW-0479">Metal-binding</keyword>
<dbReference type="PANTHER" id="PTHR10192">
    <property type="entry name" value="MOLYBDOPTERIN BIOSYNTHESIS PROTEIN"/>
    <property type="match status" value="1"/>
</dbReference>
<sequence length="634" mass="69125">MNYSYLENKELSEALKYYKSRLQIGNFKLEPETVDVPSALDRITSSAVYARISSPHYNASAMDGIAVNAHDTFGATDTTPIVLKKGVGYEVVDTGDPLPDGRDAVIMVEDVIDIDEDTVKIISAAAPWQHIRQVGEDLCQDEMVVPSNTRIEPSTMGAMLAGGISQVEVWKLPRIGIIPTGDEIVAPKKDPLPGEILEFNSTIFSAMVRRWGGIPVTYPIVPDKFELIKGALEKAVTECDIVILNAGSSAGRDDYSSMAIGELGEVHVHGIAIKPGKPTILGTVHGKPVIGVPGYPVSGIIVLEKIVKEILETVIKSPLRTYPKIRAVLSRRLMSTLKYEEYVRMKLGRVGGKLIATPLSRGAGVVSSFVKADALFTVPMNTEGIEAGEEIELELLKTDKEIDNTLVVTGSHDPLIDVAYDLLRRSNPERYVSSSHVGSMGGIMAIKRGEAHVAGIHLLDEATGEYNRAYIDKYLKGQDIVRIRGVRRSQGLMIAKGNPLGLTGVEDLARGGLRYVNRQKGSGTRILLDYLLKQKGVDKEKIYGYDREELTHMSVAIQIATGSADCGMGIYSAAKIYGLDFIPVCDEEYDFIAPAEYIDSILITDFLGIIRSEEFKEKLMELGGYSTEGCGTIL</sequence>
<dbReference type="InterPro" id="IPR005111">
    <property type="entry name" value="MoeA_C_domain_IV"/>
</dbReference>
<dbReference type="InterPro" id="IPR005110">
    <property type="entry name" value="MoeA_linker/N"/>
</dbReference>
<comment type="similarity">
    <text evidence="4 10">Belongs to the MoeA family.</text>
</comment>
<keyword evidence="13" id="KW-1185">Reference proteome</keyword>
<comment type="caution">
    <text evidence="12">The sequence shown here is derived from an EMBL/GenBank/DDBJ whole genome shotgun (WGS) entry which is preliminary data.</text>
</comment>
<dbReference type="SUPFAM" id="SSF53218">
    <property type="entry name" value="Molybdenum cofactor biosynthesis proteins"/>
    <property type="match status" value="1"/>
</dbReference>
<comment type="function">
    <text evidence="1 10">Catalyzes the insertion of molybdate into adenylated molybdopterin with the concomitant release of AMP.</text>
</comment>
<dbReference type="Proteomes" id="UP001519271">
    <property type="component" value="Unassembled WGS sequence"/>
</dbReference>
<dbReference type="Gene3D" id="3.90.105.10">
    <property type="entry name" value="Molybdopterin biosynthesis moea protein, domain 2"/>
    <property type="match status" value="1"/>
</dbReference>
<evidence type="ECO:0000313" key="12">
    <source>
        <dbReference type="EMBL" id="MBP1918882.1"/>
    </source>
</evidence>
<comment type="catalytic activity">
    <reaction evidence="9">
        <text>adenylyl-molybdopterin + molybdate = Mo-molybdopterin + AMP + H(+)</text>
        <dbReference type="Rhea" id="RHEA:35047"/>
        <dbReference type="ChEBI" id="CHEBI:15378"/>
        <dbReference type="ChEBI" id="CHEBI:36264"/>
        <dbReference type="ChEBI" id="CHEBI:62727"/>
        <dbReference type="ChEBI" id="CHEBI:71302"/>
        <dbReference type="ChEBI" id="CHEBI:456215"/>
        <dbReference type="EC" id="2.10.1.1"/>
    </reaction>
</comment>